<dbReference type="Proteomes" id="UP001165122">
    <property type="component" value="Unassembled WGS sequence"/>
</dbReference>
<gene>
    <name evidence="1" type="ORF">TrLO_g1725</name>
</gene>
<dbReference type="EMBL" id="BRXW01000462">
    <property type="protein sequence ID" value="GMH57201.1"/>
    <property type="molecule type" value="Genomic_DNA"/>
</dbReference>
<evidence type="ECO:0000313" key="1">
    <source>
        <dbReference type="EMBL" id="GMH57201.1"/>
    </source>
</evidence>
<proteinExistence type="predicted"/>
<dbReference type="InterPro" id="IPR012349">
    <property type="entry name" value="Split_barrel_FMN-bd"/>
</dbReference>
<dbReference type="Gene3D" id="2.30.110.10">
    <property type="entry name" value="Electron Transport, Fmn-binding Protein, Chain A"/>
    <property type="match status" value="1"/>
</dbReference>
<dbReference type="AlphaFoldDB" id="A0A9W6ZQ51"/>
<dbReference type="OrthoDB" id="10463447at2759"/>
<reference evidence="2" key="1">
    <citation type="journal article" date="2023" name="Commun. Biol.">
        <title>Genome analysis of Parmales, the sister group of diatoms, reveals the evolutionary specialization of diatoms from phago-mixotrophs to photoautotrophs.</title>
        <authorList>
            <person name="Ban H."/>
            <person name="Sato S."/>
            <person name="Yoshikawa S."/>
            <person name="Yamada K."/>
            <person name="Nakamura Y."/>
            <person name="Ichinomiya M."/>
            <person name="Sato N."/>
            <person name="Blanc-Mathieu R."/>
            <person name="Endo H."/>
            <person name="Kuwata A."/>
            <person name="Ogata H."/>
        </authorList>
    </citation>
    <scope>NUCLEOTIDE SEQUENCE [LARGE SCALE GENOMIC DNA]</scope>
    <source>
        <strain evidence="2">NIES 3700</strain>
    </source>
</reference>
<keyword evidence="2" id="KW-1185">Reference proteome</keyword>
<comment type="caution">
    <text evidence="1">The sequence shown here is derived from an EMBL/GenBank/DDBJ whole genome shotgun (WGS) entry which is preliminary data.</text>
</comment>
<name>A0A9W6ZQ51_9STRA</name>
<evidence type="ECO:0000313" key="2">
    <source>
        <dbReference type="Proteomes" id="UP001165122"/>
    </source>
</evidence>
<sequence>MDDSQLYVLDPSGCTSIYNEQGQPWTENDGRNSYRRLLSTNDLEYYGGAIVTARKSTGGPAPRKQLAVEVQNDKSQSPLPSSSPPLLLLPTSSFSTLTSYTHLTSPPQLSRLFYTSPCCVLTSSTSCMVITWSTCSNNKGGIILCLNKKRETLKGFEVGGYVGLSVCSDIEVMKHIGGKSGMKKIETCENYKTFTTGNFTTYLSSVMVKIKLVKLLDDEDDETVTWKGEMVEGWVRSDLWNDKIYTGEGKVFRGSQTWSTFI</sequence>
<protein>
    <submittedName>
        <fullName evidence="1">Uncharacterized protein</fullName>
    </submittedName>
</protein>
<organism evidence="1 2">
    <name type="scientific">Triparma laevis f. longispina</name>
    <dbReference type="NCBI Taxonomy" id="1714387"/>
    <lineage>
        <taxon>Eukaryota</taxon>
        <taxon>Sar</taxon>
        <taxon>Stramenopiles</taxon>
        <taxon>Ochrophyta</taxon>
        <taxon>Bolidophyceae</taxon>
        <taxon>Parmales</taxon>
        <taxon>Triparmaceae</taxon>
        <taxon>Triparma</taxon>
    </lineage>
</organism>
<accession>A0A9W6ZQ51</accession>